<name>A0A512DGV4_9CELL</name>
<proteinExistence type="predicted"/>
<evidence type="ECO:0000256" key="1">
    <source>
        <dbReference type="SAM" id="MobiDB-lite"/>
    </source>
</evidence>
<dbReference type="Proteomes" id="UP000321181">
    <property type="component" value="Unassembled WGS sequence"/>
</dbReference>
<protein>
    <submittedName>
        <fullName evidence="2">Uncharacterized protein</fullName>
    </submittedName>
</protein>
<organism evidence="2 3">
    <name type="scientific">Cellulomonas aerilata</name>
    <dbReference type="NCBI Taxonomy" id="515326"/>
    <lineage>
        <taxon>Bacteria</taxon>
        <taxon>Bacillati</taxon>
        <taxon>Actinomycetota</taxon>
        <taxon>Actinomycetes</taxon>
        <taxon>Micrococcales</taxon>
        <taxon>Cellulomonadaceae</taxon>
        <taxon>Cellulomonas</taxon>
    </lineage>
</organism>
<evidence type="ECO:0000313" key="2">
    <source>
        <dbReference type="EMBL" id="GEO35420.1"/>
    </source>
</evidence>
<keyword evidence="3" id="KW-1185">Reference proteome</keyword>
<dbReference type="AlphaFoldDB" id="A0A512DGV4"/>
<evidence type="ECO:0000313" key="3">
    <source>
        <dbReference type="Proteomes" id="UP000321181"/>
    </source>
</evidence>
<dbReference type="EMBL" id="BJYY01000019">
    <property type="protein sequence ID" value="GEO35420.1"/>
    <property type="molecule type" value="Genomic_DNA"/>
</dbReference>
<feature type="region of interest" description="Disordered" evidence="1">
    <location>
        <begin position="1"/>
        <end position="76"/>
    </location>
</feature>
<gene>
    <name evidence="2" type="ORF">CAE01nite_31450</name>
</gene>
<reference evidence="2 3" key="1">
    <citation type="submission" date="2019-07" db="EMBL/GenBank/DDBJ databases">
        <title>Whole genome shotgun sequence of Cellulomonas aerilata NBRC 106308.</title>
        <authorList>
            <person name="Hosoyama A."/>
            <person name="Uohara A."/>
            <person name="Ohji S."/>
            <person name="Ichikawa N."/>
        </authorList>
    </citation>
    <scope>NUCLEOTIDE SEQUENCE [LARGE SCALE GENOMIC DNA]</scope>
    <source>
        <strain evidence="2 3">NBRC 106308</strain>
    </source>
</reference>
<dbReference type="RefSeq" id="WP_146906449.1">
    <property type="nucleotide sequence ID" value="NZ_BAAARM010000005.1"/>
</dbReference>
<accession>A0A512DGV4</accession>
<sequence>MTTPIPEPADTDAHDGDLVEPEGTNAGGIADAQPEPGDDVRSGGHPEDGPRSLADTEAKWHQHELAGESWDDPDRL</sequence>
<feature type="compositionally biased region" description="Basic and acidic residues" evidence="1">
    <location>
        <begin position="38"/>
        <end position="76"/>
    </location>
</feature>
<comment type="caution">
    <text evidence="2">The sequence shown here is derived from an EMBL/GenBank/DDBJ whole genome shotgun (WGS) entry which is preliminary data.</text>
</comment>